<feature type="chain" id="PRO_5045555260" evidence="1">
    <location>
        <begin position="21"/>
        <end position="158"/>
    </location>
</feature>
<evidence type="ECO:0000313" key="2">
    <source>
        <dbReference type="EMBL" id="KAL2809578.1"/>
    </source>
</evidence>
<name>A0ABR4H441_9EURO</name>
<accession>A0ABR4H441</accession>
<reference evidence="2 3" key="1">
    <citation type="submission" date="2024-07" db="EMBL/GenBank/DDBJ databases">
        <title>Section-level genome sequencing and comparative genomics of Aspergillus sections Usti and Cavernicolus.</title>
        <authorList>
            <consortium name="Lawrence Berkeley National Laboratory"/>
            <person name="Nybo J.L."/>
            <person name="Vesth T.C."/>
            <person name="Theobald S."/>
            <person name="Frisvad J.C."/>
            <person name="Larsen T.O."/>
            <person name="Kjaerboelling I."/>
            <person name="Rothschild-Mancinelli K."/>
            <person name="Lyhne E.K."/>
            <person name="Kogle M.E."/>
            <person name="Barry K."/>
            <person name="Clum A."/>
            <person name="Na H."/>
            <person name="Ledsgaard L."/>
            <person name="Lin J."/>
            <person name="Lipzen A."/>
            <person name="Kuo A."/>
            <person name="Riley R."/>
            <person name="Mondo S."/>
            <person name="Labutti K."/>
            <person name="Haridas S."/>
            <person name="Pangalinan J."/>
            <person name="Salamov A.A."/>
            <person name="Simmons B.A."/>
            <person name="Magnuson J.K."/>
            <person name="Chen J."/>
            <person name="Drula E."/>
            <person name="Henrissat B."/>
            <person name="Wiebenga A."/>
            <person name="Lubbers R.J."/>
            <person name="Gomes A.C."/>
            <person name="Makela M.R."/>
            <person name="Stajich J."/>
            <person name="Grigoriev I.V."/>
            <person name="Mortensen U.H."/>
            <person name="De Vries R.P."/>
            <person name="Baker S.E."/>
            <person name="Andersen M.R."/>
        </authorList>
    </citation>
    <scope>NUCLEOTIDE SEQUENCE [LARGE SCALE GENOMIC DNA]</scope>
    <source>
        <strain evidence="2 3">CBS 588.65</strain>
    </source>
</reference>
<keyword evidence="3" id="KW-1185">Reference proteome</keyword>
<dbReference type="Proteomes" id="UP001610334">
    <property type="component" value="Unassembled WGS sequence"/>
</dbReference>
<gene>
    <name evidence="2" type="ORF">BJX63DRAFT_351482</name>
</gene>
<proteinExistence type="predicted"/>
<dbReference type="EMBL" id="JBFXLT010000086">
    <property type="protein sequence ID" value="KAL2809578.1"/>
    <property type="molecule type" value="Genomic_DNA"/>
</dbReference>
<organism evidence="2 3">
    <name type="scientific">Aspergillus granulosus</name>
    <dbReference type="NCBI Taxonomy" id="176169"/>
    <lineage>
        <taxon>Eukaryota</taxon>
        <taxon>Fungi</taxon>
        <taxon>Dikarya</taxon>
        <taxon>Ascomycota</taxon>
        <taxon>Pezizomycotina</taxon>
        <taxon>Eurotiomycetes</taxon>
        <taxon>Eurotiomycetidae</taxon>
        <taxon>Eurotiales</taxon>
        <taxon>Aspergillaceae</taxon>
        <taxon>Aspergillus</taxon>
        <taxon>Aspergillus subgen. Nidulantes</taxon>
    </lineage>
</organism>
<evidence type="ECO:0000256" key="1">
    <source>
        <dbReference type="SAM" id="SignalP"/>
    </source>
</evidence>
<sequence length="158" mass="16917">MFSQRTLIVVVAFLVLKIESTVVLKIGHPRRISASETLEYPKQHAAPSQTPELCPILQSYRAAVSCVEREYLEAVQNFHSDPNGASFANVALPATSPGSLPSNGGTLSSVSNDEMYVDLGVAGQVNFSLFKLSPLLAVCFSFGGRLGPAATVYCKLLQ</sequence>
<keyword evidence="1" id="KW-0732">Signal</keyword>
<feature type="signal peptide" evidence="1">
    <location>
        <begin position="1"/>
        <end position="20"/>
    </location>
</feature>
<evidence type="ECO:0000313" key="3">
    <source>
        <dbReference type="Proteomes" id="UP001610334"/>
    </source>
</evidence>
<comment type="caution">
    <text evidence="2">The sequence shown here is derived from an EMBL/GenBank/DDBJ whole genome shotgun (WGS) entry which is preliminary data.</text>
</comment>
<protein>
    <submittedName>
        <fullName evidence="2">Uncharacterized protein</fullName>
    </submittedName>
</protein>